<evidence type="ECO:0000313" key="3">
    <source>
        <dbReference type="EMBL" id="MFD1165114.1"/>
    </source>
</evidence>
<comment type="caution">
    <text evidence="3">The sequence shown here is derived from an EMBL/GenBank/DDBJ whole genome shotgun (WGS) entry which is preliminary data.</text>
</comment>
<keyword evidence="1" id="KW-0812">Transmembrane</keyword>
<feature type="domain" description="DUF4401" evidence="2">
    <location>
        <begin position="42"/>
        <end position="346"/>
    </location>
</feature>
<evidence type="ECO:0000313" key="4">
    <source>
        <dbReference type="Proteomes" id="UP001597205"/>
    </source>
</evidence>
<feature type="transmembrane region" description="Helical" evidence="1">
    <location>
        <begin position="209"/>
        <end position="226"/>
    </location>
</feature>
<proteinExistence type="predicted"/>
<keyword evidence="1" id="KW-1133">Transmembrane helix</keyword>
<feature type="transmembrane region" description="Helical" evidence="1">
    <location>
        <begin position="232"/>
        <end position="253"/>
    </location>
</feature>
<protein>
    <submittedName>
        <fullName evidence="3">DUF4401 domain-containing protein</fullName>
    </submittedName>
</protein>
<dbReference type="Pfam" id="PF14351">
    <property type="entry name" value="DUF4401"/>
    <property type="match status" value="1"/>
</dbReference>
<sequence length="356" mass="40548">MEIKTEIQNILNVVESKIGRVLNVDHSKMEIALDHSRNNQALTIKVLSILGGILATLAFVVFLYVARFDKSQTALYCFSAIFFILSLWMNKRYDKVLLDTISVCLYLLGYVLFGMATDISRVEPFVCHLLFSLFAIVTLTISRSYILTFISVLIFTGSLIAVIFDFHHPDLLHVLLSIASLMTVYFTLNEAKFLKINFTSGKRYQAIRTGLTFSYLICLYFVGRSLSDENWAYNYISSAIQILILLWLINCLLNRFHCEEMGKKIFIFIVVLVCLGFTAISPAISGSLLLLLLSFKVNYRTGVALGIMGFIYFIGMFYYDLNITLLQKSLIMFGSGVFFILLYFLIFKKSNSHEKA</sequence>
<dbReference type="InterPro" id="IPR025513">
    <property type="entry name" value="DUF4401"/>
</dbReference>
<gene>
    <name evidence="3" type="ORF">ACFQ2C_05775</name>
</gene>
<accession>A0ABW3RIV0</accession>
<feature type="transmembrane region" description="Helical" evidence="1">
    <location>
        <begin position="170"/>
        <end position="188"/>
    </location>
</feature>
<feature type="transmembrane region" description="Helical" evidence="1">
    <location>
        <begin position="330"/>
        <end position="347"/>
    </location>
</feature>
<feature type="transmembrane region" description="Helical" evidence="1">
    <location>
        <begin position="265"/>
        <end position="293"/>
    </location>
</feature>
<keyword evidence="4" id="KW-1185">Reference proteome</keyword>
<dbReference type="RefSeq" id="WP_380895065.1">
    <property type="nucleotide sequence ID" value="NZ_JBHTKY010000005.1"/>
</dbReference>
<reference evidence="4" key="1">
    <citation type="journal article" date="2019" name="Int. J. Syst. Evol. Microbiol.">
        <title>The Global Catalogue of Microorganisms (GCM) 10K type strain sequencing project: providing services to taxonomists for standard genome sequencing and annotation.</title>
        <authorList>
            <consortium name="The Broad Institute Genomics Platform"/>
            <consortium name="The Broad Institute Genome Sequencing Center for Infectious Disease"/>
            <person name="Wu L."/>
            <person name="Ma J."/>
        </authorList>
    </citation>
    <scope>NUCLEOTIDE SEQUENCE [LARGE SCALE GENOMIC DNA]</scope>
    <source>
        <strain evidence="4">CCUG 52468</strain>
    </source>
</reference>
<evidence type="ECO:0000259" key="2">
    <source>
        <dbReference type="Pfam" id="PF14351"/>
    </source>
</evidence>
<keyword evidence="1" id="KW-0472">Membrane</keyword>
<feature type="transmembrane region" description="Helical" evidence="1">
    <location>
        <begin position="46"/>
        <end position="67"/>
    </location>
</feature>
<evidence type="ECO:0000256" key="1">
    <source>
        <dbReference type="SAM" id="Phobius"/>
    </source>
</evidence>
<feature type="transmembrane region" description="Helical" evidence="1">
    <location>
        <begin position="73"/>
        <end position="89"/>
    </location>
</feature>
<organism evidence="3 4">
    <name type="scientific">Sphingobacterium daejeonense</name>
    <dbReference type="NCBI Taxonomy" id="371142"/>
    <lineage>
        <taxon>Bacteria</taxon>
        <taxon>Pseudomonadati</taxon>
        <taxon>Bacteroidota</taxon>
        <taxon>Sphingobacteriia</taxon>
        <taxon>Sphingobacteriales</taxon>
        <taxon>Sphingobacteriaceae</taxon>
        <taxon>Sphingobacterium</taxon>
    </lineage>
</organism>
<feature type="transmembrane region" description="Helical" evidence="1">
    <location>
        <begin position="96"/>
        <end position="116"/>
    </location>
</feature>
<feature type="transmembrane region" description="Helical" evidence="1">
    <location>
        <begin position="299"/>
        <end position="318"/>
    </location>
</feature>
<feature type="transmembrane region" description="Helical" evidence="1">
    <location>
        <begin position="146"/>
        <end position="164"/>
    </location>
</feature>
<dbReference type="EMBL" id="JBHTKY010000005">
    <property type="protein sequence ID" value="MFD1165114.1"/>
    <property type="molecule type" value="Genomic_DNA"/>
</dbReference>
<feature type="transmembrane region" description="Helical" evidence="1">
    <location>
        <begin position="122"/>
        <end position="139"/>
    </location>
</feature>
<dbReference type="Proteomes" id="UP001597205">
    <property type="component" value="Unassembled WGS sequence"/>
</dbReference>
<name>A0ABW3RIV0_9SPHI</name>